<evidence type="ECO:0000256" key="8">
    <source>
        <dbReference type="ARBA" id="ARBA00022777"/>
    </source>
</evidence>
<evidence type="ECO:0000256" key="4">
    <source>
        <dbReference type="ARBA" id="ARBA00022553"/>
    </source>
</evidence>
<dbReference type="SUPFAM" id="SSF55874">
    <property type="entry name" value="ATPase domain of HSP90 chaperone/DNA topoisomerase II/histidine kinase"/>
    <property type="match status" value="1"/>
</dbReference>
<evidence type="ECO:0000256" key="13">
    <source>
        <dbReference type="SAM" id="Phobius"/>
    </source>
</evidence>
<evidence type="ECO:0000256" key="10">
    <source>
        <dbReference type="ARBA" id="ARBA00022989"/>
    </source>
</evidence>
<dbReference type="InterPro" id="IPR050428">
    <property type="entry name" value="TCS_sensor_his_kinase"/>
</dbReference>
<evidence type="ECO:0000256" key="3">
    <source>
        <dbReference type="ARBA" id="ARBA00012438"/>
    </source>
</evidence>
<dbReference type="InterPro" id="IPR036097">
    <property type="entry name" value="HisK_dim/P_sf"/>
</dbReference>
<evidence type="ECO:0000256" key="12">
    <source>
        <dbReference type="ARBA" id="ARBA00023136"/>
    </source>
</evidence>
<dbReference type="GO" id="GO:0005886">
    <property type="term" value="C:plasma membrane"/>
    <property type="evidence" value="ECO:0007669"/>
    <property type="project" value="TreeGrafter"/>
</dbReference>
<keyword evidence="6 13" id="KW-0812">Transmembrane</keyword>
<dbReference type="InterPro" id="IPR003661">
    <property type="entry name" value="HisK_dim/P_dom"/>
</dbReference>
<protein>
    <recommendedName>
        <fullName evidence="3">histidine kinase</fullName>
        <ecNumber evidence="3">2.7.13.3</ecNumber>
    </recommendedName>
</protein>
<comment type="subcellular location">
    <subcellularLocation>
        <location evidence="2">Membrane</location>
        <topology evidence="2">Multi-pass membrane protein</topology>
    </subcellularLocation>
</comment>
<sequence length="475" mass="53971">MNIIKNGWRWLIRPTLVRRLLFWQMLLLILTWSFSLMYSMTDDNVGSEFPKLNQSYILLTEIAEQLADTPDKQQSFIKRFDLALQKDYGGDIPGFAYRIMVWDGNKLLYQSPELPTDLRYQQVEQFETLCSANDNSCWNAYTRQQPDSKIKVTFLATKLETWLIYATIHTQNFYLLPLITSVPLLLFPAWLTIYLGLRPLNRVIHEISQRGPGNLNDLSFRPKHKELATIVDNINILLQRLRTSNARERSFIADAAHELRTPLAAIRIHVEALGQQVKDMRSTELLTGILNSTQRATRLVSQLLNLMRNDVTDRVSISSIDLETLLQERLAILSNLAWQKEVELELLSEHSLFIDGYREGMISLIDNLVENAIKYSPAESTVTVSLLKAGNNIELCVKDQGPGIPPELRERVFSRFFRAPDQTENGSGLGLAIVHAVVLQHQGTIELANRQMDGSGLKVTVRLPAAQPSGSQSTD</sequence>
<dbReference type="PROSITE" id="PS50109">
    <property type="entry name" value="HIS_KIN"/>
    <property type="match status" value="1"/>
</dbReference>
<keyword evidence="8 16" id="KW-0418">Kinase</keyword>
<feature type="domain" description="Histidine kinase" evidence="14">
    <location>
        <begin position="254"/>
        <end position="467"/>
    </location>
</feature>
<dbReference type="Pfam" id="PF00512">
    <property type="entry name" value="HisKA"/>
    <property type="match status" value="1"/>
</dbReference>
<keyword evidence="9" id="KW-0067">ATP-binding</keyword>
<evidence type="ECO:0000256" key="9">
    <source>
        <dbReference type="ARBA" id="ARBA00022840"/>
    </source>
</evidence>
<dbReference type="GO" id="GO:0005524">
    <property type="term" value="F:ATP binding"/>
    <property type="evidence" value="ECO:0007669"/>
    <property type="project" value="UniProtKB-KW"/>
</dbReference>
<evidence type="ECO:0000256" key="7">
    <source>
        <dbReference type="ARBA" id="ARBA00022741"/>
    </source>
</evidence>
<name>A0A9D7AJV7_9GAMM</name>
<reference evidence="16 18" key="1">
    <citation type="submission" date="2020-11" db="EMBL/GenBank/DDBJ databases">
        <title>Insectihabitans protaetiae gen. nov. sp. nov. and Insectihabitans allomyrinae sp. nov., isolated from larvae of Protaetia brevitarsis seulensis and Allomyrina dichotoma, respectively.</title>
        <authorList>
            <person name="Lee S.D."/>
            <person name="Byeon Y.-S."/>
            <person name="Kim S.-M."/>
            <person name="Yang H.L."/>
            <person name="Kim I.S."/>
        </authorList>
    </citation>
    <scope>NUCLEOTIDE SEQUENCE</scope>
    <source>
        <strain evidence="16">CWB-B4</strain>
        <strain evidence="15 18">CWB-B43</strain>
    </source>
</reference>
<keyword evidence="18" id="KW-1185">Reference proteome</keyword>
<feature type="transmembrane region" description="Helical" evidence="13">
    <location>
        <begin position="173"/>
        <end position="197"/>
    </location>
</feature>
<dbReference type="Gene3D" id="3.30.565.10">
    <property type="entry name" value="Histidine kinase-like ATPase, C-terminal domain"/>
    <property type="match status" value="1"/>
</dbReference>
<dbReference type="Gene3D" id="1.10.287.130">
    <property type="match status" value="1"/>
</dbReference>
<dbReference type="EC" id="2.7.13.3" evidence="3"/>
<dbReference type="SMART" id="SM00388">
    <property type="entry name" value="HisKA"/>
    <property type="match status" value="1"/>
</dbReference>
<evidence type="ECO:0000256" key="1">
    <source>
        <dbReference type="ARBA" id="ARBA00000085"/>
    </source>
</evidence>
<dbReference type="InterPro" id="IPR003594">
    <property type="entry name" value="HATPase_dom"/>
</dbReference>
<feature type="transmembrane region" description="Helical" evidence="13">
    <location>
        <begin position="20"/>
        <end position="40"/>
    </location>
</feature>
<keyword evidence="10 13" id="KW-1133">Transmembrane helix</keyword>
<dbReference type="PANTHER" id="PTHR45436">
    <property type="entry name" value="SENSOR HISTIDINE KINASE YKOH"/>
    <property type="match status" value="1"/>
</dbReference>
<evidence type="ECO:0000313" key="16">
    <source>
        <dbReference type="EMBL" id="MBK5177458.1"/>
    </source>
</evidence>
<dbReference type="GO" id="GO:0000155">
    <property type="term" value="F:phosphorelay sensor kinase activity"/>
    <property type="evidence" value="ECO:0007669"/>
    <property type="project" value="InterPro"/>
</dbReference>
<dbReference type="InterPro" id="IPR004358">
    <property type="entry name" value="Sig_transdc_His_kin-like_C"/>
</dbReference>
<comment type="caution">
    <text evidence="16">The sequence shown here is derived from an EMBL/GenBank/DDBJ whole genome shotgun (WGS) entry which is preliminary data.</text>
</comment>
<dbReference type="InterPro" id="IPR005467">
    <property type="entry name" value="His_kinase_dom"/>
</dbReference>
<dbReference type="CDD" id="cd00075">
    <property type="entry name" value="HATPase"/>
    <property type="match status" value="1"/>
</dbReference>
<keyword evidence="7" id="KW-0547">Nucleotide-binding</keyword>
<accession>A0A9D7AJV7</accession>
<keyword evidence="5" id="KW-0808">Transferase</keyword>
<evidence type="ECO:0000259" key="14">
    <source>
        <dbReference type="PROSITE" id="PS50109"/>
    </source>
</evidence>
<evidence type="ECO:0000313" key="15">
    <source>
        <dbReference type="EMBL" id="MBK5074149.1"/>
    </source>
</evidence>
<dbReference type="Proteomes" id="UP000807542">
    <property type="component" value="Unassembled WGS sequence"/>
</dbReference>
<evidence type="ECO:0000256" key="5">
    <source>
        <dbReference type="ARBA" id="ARBA00022679"/>
    </source>
</evidence>
<keyword evidence="11" id="KW-0902">Two-component regulatory system</keyword>
<gene>
    <name evidence="16" type="ORF">I2492_14140</name>
    <name evidence="15" type="ORF">I2493_14140</name>
</gene>
<comment type="catalytic activity">
    <reaction evidence="1">
        <text>ATP + protein L-histidine = ADP + protein N-phospho-L-histidine.</text>
        <dbReference type="EC" id="2.7.13.3"/>
    </reaction>
</comment>
<dbReference type="SUPFAM" id="SSF47384">
    <property type="entry name" value="Homodimeric domain of signal transducing histidine kinase"/>
    <property type="match status" value="1"/>
</dbReference>
<dbReference type="CDD" id="cd00082">
    <property type="entry name" value="HisKA"/>
    <property type="match status" value="1"/>
</dbReference>
<dbReference type="InterPro" id="IPR036890">
    <property type="entry name" value="HATPase_C_sf"/>
</dbReference>
<keyword evidence="12 13" id="KW-0472">Membrane</keyword>
<dbReference type="Pfam" id="PF02518">
    <property type="entry name" value="HATPase_c"/>
    <property type="match status" value="1"/>
</dbReference>
<proteinExistence type="predicted"/>
<keyword evidence="4" id="KW-0597">Phosphoprotein</keyword>
<evidence type="ECO:0000313" key="17">
    <source>
        <dbReference type="Proteomes" id="UP000807542"/>
    </source>
</evidence>
<evidence type="ECO:0000256" key="11">
    <source>
        <dbReference type="ARBA" id="ARBA00023012"/>
    </source>
</evidence>
<dbReference type="EMBL" id="JADRCP010000004">
    <property type="protein sequence ID" value="MBK5177458.1"/>
    <property type="molecule type" value="Genomic_DNA"/>
</dbReference>
<dbReference type="EMBL" id="JADRCQ010000004">
    <property type="protein sequence ID" value="MBK5074149.1"/>
    <property type="molecule type" value="Genomic_DNA"/>
</dbReference>
<evidence type="ECO:0000256" key="6">
    <source>
        <dbReference type="ARBA" id="ARBA00022692"/>
    </source>
</evidence>
<evidence type="ECO:0000313" key="18">
    <source>
        <dbReference type="Proteomes" id="UP001296969"/>
    </source>
</evidence>
<organism evidence="16 17">
    <name type="scientific">Limnobaculum xujianqingii</name>
    <dbReference type="NCBI Taxonomy" id="2738837"/>
    <lineage>
        <taxon>Bacteria</taxon>
        <taxon>Pseudomonadati</taxon>
        <taxon>Pseudomonadota</taxon>
        <taxon>Gammaproteobacteria</taxon>
        <taxon>Enterobacterales</taxon>
        <taxon>Budviciaceae</taxon>
        <taxon>Limnobaculum</taxon>
    </lineage>
</organism>
<dbReference type="PANTHER" id="PTHR45436:SF14">
    <property type="entry name" value="SENSOR PROTEIN QSEC"/>
    <property type="match status" value="1"/>
</dbReference>
<dbReference type="PRINTS" id="PR00344">
    <property type="entry name" value="BCTRLSENSOR"/>
</dbReference>
<dbReference type="RefSeq" id="WP_228398791.1">
    <property type="nucleotide sequence ID" value="NZ_JADRCP010000004.1"/>
</dbReference>
<dbReference type="Proteomes" id="UP001296969">
    <property type="component" value="Unassembled WGS sequence"/>
</dbReference>
<evidence type="ECO:0000256" key="2">
    <source>
        <dbReference type="ARBA" id="ARBA00004141"/>
    </source>
</evidence>
<dbReference type="AlphaFoldDB" id="A0A9D7AJV7"/>
<dbReference type="SMART" id="SM00387">
    <property type="entry name" value="HATPase_c"/>
    <property type="match status" value="1"/>
</dbReference>